<accession>A0ACB8TXI4</accession>
<dbReference type="EMBL" id="MU274922">
    <property type="protein sequence ID" value="KAI0086710.1"/>
    <property type="molecule type" value="Genomic_DNA"/>
</dbReference>
<evidence type="ECO:0000313" key="2">
    <source>
        <dbReference type="Proteomes" id="UP001055072"/>
    </source>
</evidence>
<reference evidence="1" key="1">
    <citation type="journal article" date="2021" name="Environ. Microbiol.">
        <title>Gene family expansions and transcriptome signatures uncover fungal adaptations to wood decay.</title>
        <authorList>
            <person name="Hage H."/>
            <person name="Miyauchi S."/>
            <person name="Viragh M."/>
            <person name="Drula E."/>
            <person name="Min B."/>
            <person name="Chaduli D."/>
            <person name="Navarro D."/>
            <person name="Favel A."/>
            <person name="Norest M."/>
            <person name="Lesage-Meessen L."/>
            <person name="Balint B."/>
            <person name="Merenyi Z."/>
            <person name="de Eugenio L."/>
            <person name="Morin E."/>
            <person name="Martinez A.T."/>
            <person name="Baldrian P."/>
            <person name="Stursova M."/>
            <person name="Martinez M.J."/>
            <person name="Novotny C."/>
            <person name="Magnuson J.K."/>
            <person name="Spatafora J.W."/>
            <person name="Maurice S."/>
            <person name="Pangilinan J."/>
            <person name="Andreopoulos W."/>
            <person name="LaButti K."/>
            <person name="Hundley H."/>
            <person name="Na H."/>
            <person name="Kuo A."/>
            <person name="Barry K."/>
            <person name="Lipzen A."/>
            <person name="Henrissat B."/>
            <person name="Riley R."/>
            <person name="Ahrendt S."/>
            <person name="Nagy L.G."/>
            <person name="Grigoriev I.V."/>
            <person name="Martin F."/>
            <person name="Rosso M.N."/>
        </authorList>
    </citation>
    <scope>NUCLEOTIDE SEQUENCE</scope>
    <source>
        <strain evidence="1">CBS 384.51</strain>
    </source>
</reference>
<dbReference type="Proteomes" id="UP001055072">
    <property type="component" value="Unassembled WGS sequence"/>
</dbReference>
<keyword evidence="2" id="KW-1185">Reference proteome</keyword>
<protein>
    <submittedName>
        <fullName evidence="1">Uncharacterized protein</fullName>
    </submittedName>
</protein>
<proteinExistence type="predicted"/>
<organism evidence="1 2">
    <name type="scientific">Irpex rosettiformis</name>
    <dbReference type="NCBI Taxonomy" id="378272"/>
    <lineage>
        <taxon>Eukaryota</taxon>
        <taxon>Fungi</taxon>
        <taxon>Dikarya</taxon>
        <taxon>Basidiomycota</taxon>
        <taxon>Agaricomycotina</taxon>
        <taxon>Agaricomycetes</taxon>
        <taxon>Polyporales</taxon>
        <taxon>Irpicaceae</taxon>
        <taxon>Irpex</taxon>
    </lineage>
</organism>
<name>A0ACB8TXI4_9APHY</name>
<evidence type="ECO:0000313" key="1">
    <source>
        <dbReference type="EMBL" id="KAI0086710.1"/>
    </source>
</evidence>
<comment type="caution">
    <text evidence="1">The sequence shown here is derived from an EMBL/GenBank/DDBJ whole genome shotgun (WGS) entry which is preliminary data.</text>
</comment>
<gene>
    <name evidence="1" type="ORF">BDY19DRAFT_995720</name>
</gene>
<sequence>MVETKSHSSSDEDTAPGTFATPRMLRLRSMVKTSIELDLSGLTLADSVNTPQTPQVTRIKTVISSSTTLCSSRPHRIVSEIPIEVSDSSPEQYSRSKRDESLSPTRRSSSVRSSQSLSYTDARSHGSNVTGSMRDQHEDRQCVEEEMSYPANPSPPSTTTNGGYSSEQTSRRSHSTPRAPLRNNVRKTDRHHKAAPNAPSTKATQSTNHPQDSTHCPPPLDNEGVSMSYTYSTPSDDPDEEMRFGLRRTDLVRLVGYESEPDDSRYAKKAWYTVIRGQGHTGIYRSWYGKAKTLSTLRIFTLL</sequence>